<dbReference type="AlphaFoldDB" id="A0A915JGH7"/>
<proteinExistence type="predicted"/>
<sequence>MHKGRLGGPRLTVGTADDCTIFSGGWGNIWSKFRGRRGAMVALGELDPDGRHGAWIAKSQYML</sequence>
<evidence type="ECO:0000313" key="2">
    <source>
        <dbReference type="WBParaSite" id="nRc.2.0.1.t25107-RA"/>
    </source>
</evidence>
<dbReference type="Proteomes" id="UP000887565">
    <property type="component" value="Unplaced"/>
</dbReference>
<reference evidence="2" key="1">
    <citation type="submission" date="2022-11" db="UniProtKB">
        <authorList>
            <consortium name="WormBaseParasite"/>
        </authorList>
    </citation>
    <scope>IDENTIFICATION</scope>
</reference>
<dbReference type="WBParaSite" id="nRc.2.0.1.t25107-RA">
    <property type="protein sequence ID" value="nRc.2.0.1.t25107-RA"/>
    <property type="gene ID" value="nRc.2.0.1.g25107"/>
</dbReference>
<protein>
    <submittedName>
        <fullName evidence="2">Uncharacterized protein</fullName>
    </submittedName>
</protein>
<evidence type="ECO:0000313" key="1">
    <source>
        <dbReference type="Proteomes" id="UP000887565"/>
    </source>
</evidence>
<keyword evidence="1" id="KW-1185">Reference proteome</keyword>
<name>A0A915JGH7_ROMCU</name>
<accession>A0A915JGH7</accession>
<organism evidence="1 2">
    <name type="scientific">Romanomermis culicivorax</name>
    <name type="common">Nematode worm</name>
    <dbReference type="NCBI Taxonomy" id="13658"/>
    <lineage>
        <taxon>Eukaryota</taxon>
        <taxon>Metazoa</taxon>
        <taxon>Ecdysozoa</taxon>
        <taxon>Nematoda</taxon>
        <taxon>Enoplea</taxon>
        <taxon>Dorylaimia</taxon>
        <taxon>Mermithida</taxon>
        <taxon>Mermithoidea</taxon>
        <taxon>Mermithidae</taxon>
        <taxon>Romanomermis</taxon>
    </lineage>
</organism>